<evidence type="ECO:0000313" key="2">
    <source>
        <dbReference type="Proteomes" id="UP000324748"/>
    </source>
</evidence>
<protein>
    <submittedName>
        <fullName evidence="1">Uncharacterized protein</fullName>
    </submittedName>
</protein>
<sequence length="234" mass="26955">MSRILKPVSIDTALEHFRARIGHNPNRVKSFRKLEIWIYFQLGHVTSTWSTLWRIKLSLCGMRVLVFNCRIGRQIKTPVEIRQVLRVSDTVSRRSTWLSLLRNAAEGLVRMNQTLGLRRMGILNLDCAISSSGAPPAPEGLERHSHRVWRVPDCSSRDVWNLASGCFENRDFDSQADSVLKDQTPHESLRWPPLHFQSYPRSSHLHTSSFVIVQEALITRPPLHIIQGSRSFYH</sequence>
<dbReference type="AlphaFoldDB" id="A0A5B0MF94"/>
<accession>A0A5B0MF94</accession>
<proteinExistence type="predicted"/>
<name>A0A5B0MF94_PUCGR</name>
<dbReference type="Proteomes" id="UP000324748">
    <property type="component" value="Unassembled WGS sequence"/>
</dbReference>
<dbReference type="EMBL" id="VSWC01000157">
    <property type="protein sequence ID" value="KAA1075282.1"/>
    <property type="molecule type" value="Genomic_DNA"/>
</dbReference>
<organism evidence="1 2">
    <name type="scientific">Puccinia graminis f. sp. tritici</name>
    <dbReference type="NCBI Taxonomy" id="56615"/>
    <lineage>
        <taxon>Eukaryota</taxon>
        <taxon>Fungi</taxon>
        <taxon>Dikarya</taxon>
        <taxon>Basidiomycota</taxon>
        <taxon>Pucciniomycotina</taxon>
        <taxon>Pucciniomycetes</taxon>
        <taxon>Pucciniales</taxon>
        <taxon>Pucciniaceae</taxon>
        <taxon>Puccinia</taxon>
    </lineage>
</organism>
<evidence type="ECO:0000313" key="1">
    <source>
        <dbReference type="EMBL" id="KAA1075282.1"/>
    </source>
</evidence>
<gene>
    <name evidence="1" type="ORF">PGT21_032815</name>
</gene>
<comment type="caution">
    <text evidence="1">The sequence shown here is derived from an EMBL/GenBank/DDBJ whole genome shotgun (WGS) entry which is preliminary data.</text>
</comment>
<keyword evidence="2" id="KW-1185">Reference proteome</keyword>
<reference evidence="1 2" key="1">
    <citation type="submission" date="2019-05" db="EMBL/GenBank/DDBJ databases">
        <title>Emergence of the Ug99 lineage of the wheat stem rust pathogen through somatic hybridization.</title>
        <authorList>
            <person name="Li F."/>
            <person name="Upadhyaya N.M."/>
            <person name="Sperschneider J."/>
            <person name="Matny O."/>
            <person name="Nguyen-Phuc H."/>
            <person name="Mago R."/>
            <person name="Raley C."/>
            <person name="Miller M.E."/>
            <person name="Silverstein K.A.T."/>
            <person name="Henningsen E."/>
            <person name="Hirsch C.D."/>
            <person name="Visser B."/>
            <person name="Pretorius Z.A."/>
            <person name="Steffenson B.J."/>
            <person name="Schwessinger B."/>
            <person name="Dodds P.N."/>
            <person name="Figueroa M."/>
        </authorList>
    </citation>
    <scope>NUCLEOTIDE SEQUENCE [LARGE SCALE GENOMIC DNA]</scope>
    <source>
        <strain evidence="1">21-0</strain>
    </source>
</reference>
<dbReference type="OrthoDB" id="10310530at2759"/>